<dbReference type="Pfam" id="PF13366">
    <property type="entry name" value="PDDEXK_3"/>
    <property type="match status" value="1"/>
</dbReference>
<reference evidence="1 2" key="1">
    <citation type="submission" date="2024-08" db="EMBL/GenBank/DDBJ databases">
        <title>Whole-genome sequencing of halo(alkali)philic microorganisms from hypersaline lakes.</title>
        <authorList>
            <person name="Sorokin D.Y."/>
            <person name="Merkel A.Y."/>
            <person name="Messina E."/>
            <person name="Yakimov M."/>
        </authorList>
    </citation>
    <scope>NUCLEOTIDE SEQUENCE [LARGE SCALE GENOMIC DNA]</scope>
    <source>
        <strain evidence="1 2">AB-hyl4</strain>
    </source>
</reference>
<dbReference type="Proteomes" id="UP001575105">
    <property type="component" value="Unassembled WGS sequence"/>
</dbReference>
<dbReference type="EMBL" id="JBGUBD010000003">
    <property type="protein sequence ID" value="MFA9477961.1"/>
    <property type="molecule type" value="Genomic_DNA"/>
</dbReference>
<name>A0ABV4U2Z8_9BACT</name>
<dbReference type="InterPro" id="IPR026350">
    <property type="entry name" value="GxxExxY"/>
</dbReference>
<evidence type="ECO:0000313" key="2">
    <source>
        <dbReference type="Proteomes" id="UP001575105"/>
    </source>
</evidence>
<comment type="caution">
    <text evidence="1">The sequence shown here is derived from an EMBL/GenBank/DDBJ whole genome shotgun (WGS) entry which is preliminary data.</text>
</comment>
<organism evidence="1 2">
    <name type="scientific">Natronomicrosphaera hydrolytica</name>
    <dbReference type="NCBI Taxonomy" id="3242702"/>
    <lineage>
        <taxon>Bacteria</taxon>
        <taxon>Pseudomonadati</taxon>
        <taxon>Planctomycetota</taxon>
        <taxon>Phycisphaerae</taxon>
        <taxon>Phycisphaerales</taxon>
        <taxon>Phycisphaeraceae</taxon>
        <taxon>Natronomicrosphaera</taxon>
    </lineage>
</organism>
<gene>
    <name evidence="1" type="ORF">ACERK3_06575</name>
</gene>
<protein>
    <submittedName>
        <fullName evidence="1">GxxExxY protein</fullName>
    </submittedName>
</protein>
<evidence type="ECO:0000313" key="1">
    <source>
        <dbReference type="EMBL" id="MFA9477961.1"/>
    </source>
</evidence>
<sequence>MGLEKYQELDPELEALAQAVIGAAIEVHRQLGPGFLESVYEKALSIELSSRNIPHACQHPTQVCYRGAVVGEGRIDILVAERLILELKCIDRFEPIHEATVISYLKATNLNLGLLINFRKPRLVDGLKRVVYTPQSPSRTSRPSPLRGESNE</sequence>
<keyword evidence="2" id="KW-1185">Reference proteome</keyword>
<dbReference type="NCBIfam" id="TIGR04256">
    <property type="entry name" value="GxxExxY"/>
    <property type="match status" value="1"/>
</dbReference>
<proteinExistence type="predicted"/>
<accession>A0ABV4U2Z8</accession>
<dbReference type="RefSeq" id="WP_425344885.1">
    <property type="nucleotide sequence ID" value="NZ_JBGUBD010000003.1"/>
</dbReference>